<feature type="region of interest" description="Disordered" evidence="5">
    <location>
        <begin position="515"/>
        <end position="536"/>
    </location>
</feature>
<feature type="compositionally biased region" description="Low complexity" evidence="5">
    <location>
        <begin position="126"/>
        <end position="157"/>
    </location>
</feature>
<keyword evidence="6" id="KW-1185">Reference proteome</keyword>
<dbReference type="OrthoDB" id="1055148at2759"/>
<evidence type="ECO:0000313" key="6">
    <source>
        <dbReference type="Proteomes" id="UP000694857"/>
    </source>
</evidence>
<evidence type="ECO:0000256" key="3">
    <source>
        <dbReference type="ARBA" id="ARBA00022723"/>
    </source>
</evidence>
<dbReference type="SUPFAM" id="SSF48264">
    <property type="entry name" value="Cytochrome P450"/>
    <property type="match status" value="1"/>
</dbReference>
<keyword evidence="7" id="KW-0176">Collagen</keyword>
<dbReference type="GO" id="GO:0016705">
    <property type="term" value="F:oxidoreductase activity, acting on paired donors, with incorporation or reduction of molecular oxygen"/>
    <property type="evidence" value="ECO:0007669"/>
    <property type="project" value="InterPro"/>
</dbReference>
<organism evidence="6 7">
    <name type="scientific">Balaenoptera musculus</name>
    <name type="common">Blue whale</name>
    <dbReference type="NCBI Taxonomy" id="9771"/>
    <lineage>
        <taxon>Eukaryota</taxon>
        <taxon>Metazoa</taxon>
        <taxon>Chordata</taxon>
        <taxon>Craniata</taxon>
        <taxon>Vertebrata</taxon>
        <taxon>Euteleostomi</taxon>
        <taxon>Mammalia</taxon>
        <taxon>Eutheria</taxon>
        <taxon>Laurasiatheria</taxon>
        <taxon>Artiodactyla</taxon>
        <taxon>Whippomorpha</taxon>
        <taxon>Cetacea</taxon>
        <taxon>Mysticeti</taxon>
        <taxon>Balaenopteridae</taxon>
        <taxon>Balaenoptera</taxon>
    </lineage>
</organism>
<evidence type="ECO:0000256" key="1">
    <source>
        <dbReference type="ARBA" id="ARBA00010617"/>
    </source>
</evidence>
<dbReference type="GO" id="GO:0005506">
    <property type="term" value="F:iron ion binding"/>
    <property type="evidence" value="ECO:0007669"/>
    <property type="project" value="InterPro"/>
</dbReference>
<keyword evidence="3" id="KW-0479">Metal-binding</keyword>
<accession>A0A8B8V6F3</accession>
<gene>
    <name evidence="7" type="primary">LOC118880704</name>
</gene>
<keyword evidence="2" id="KW-0349">Heme</keyword>
<dbReference type="Gene3D" id="1.10.630.10">
    <property type="entry name" value="Cytochrome P450"/>
    <property type="match status" value="1"/>
</dbReference>
<feature type="compositionally biased region" description="Low complexity" evidence="5">
    <location>
        <begin position="234"/>
        <end position="247"/>
    </location>
</feature>
<sequence>MWRAGPEGLPGDLGVGQQADPCPSRPLAQQYGPAFTVHLGRQKTVVLTGYEAVREALLGTGQELAGRPPILIFQLIQGGGGPQASSSPPGRAEGPPASSPHAPSTAWAWGGRPWPTRSCRSRGASRRSCTATEVSGGLSALRPLPTRRPALPAGPARLGSLQHHLHAPLRPAVLLPGSRVRVPAGSHRQGHGPLGDAQPAAVQHLPLAQGPPPAAPARPAEGGGGAGHPEDPHGGTAAPRAWARACAELPGRPDPAGPGERPRGPVCRGQRGGLCPGHGHGWHGDHVRHAAVGRPPDGQAPQRAGPGAGGAGPSAGAWAAPPAGGPAIPALHQRRAARGPALHHPAAPHAAVHGLRHPAGRLPAPQGPPPRAPRLRPPGWMGRPSAHLPPLTGHACGAPPELRAPGQDAVGDPPPAQPGPLPGRGRALREAGGLPAFFRRYCSPAGGGLVPGASRAQGPQPAGLPLPRHGLRHPPRTPRPLQAAVSAWGRAWPGRRCSCCSQASCSGTACCPRPASAPPPWTPRPPWPSPRGRRPRPCVRCPGCRGADHERPGLTTGQSPRAGEGLSHSRLVVLGSRASVARQHLPGRGATHLQLGMQADGRGCWAPG</sequence>
<feature type="compositionally biased region" description="Gly residues" evidence="5">
    <location>
        <begin position="270"/>
        <end position="279"/>
    </location>
</feature>
<feature type="compositionally biased region" description="Low complexity" evidence="5">
    <location>
        <begin position="83"/>
        <end position="108"/>
    </location>
</feature>
<feature type="region of interest" description="Disordered" evidence="5">
    <location>
        <begin position="356"/>
        <end position="421"/>
    </location>
</feature>
<dbReference type="InterPro" id="IPR036396">
    <property type="entry name" value="Cyt_P450_sf"/>
</dbReference>
<feature type="region of interest" description="Disordered" evidence="5">
    <location>
        <begin position="206"/>
        <end position="328"/>
    </location>
</feature>
<feature type="compositionally biased region" description="Pro residues" evidence="5">
    <location>
        <begin position="515"/>
        <end position="529"/>
    </location>
</feature>
<dbReference type="KEGG" id="bmus:118880704"/>
<dbReference type="PRINTS" id="PR00463">
    <property type="entry name" value="EP450I"/>
</dbReference>
<keyword evidence="4" id="KW-0408">Iron</keyword>
<feature type="compositionally biased region" description="Pro residues" evidence="5">
    <location>
        <begin position="365"/>
        <end position="376"/>
    </location>
</feature>
<dbReference type="GO" id="GO:0004497">
    <property type="term" value="F:monooxygenase activity"/>
    <property type="evidence" value="ECO:0007669"/>
    <property type="project" value="InterPro"/>
</dbReference>
<dbReference type="GO" id="GO:0005581">
    <property type="term" value="C:collagen trimer"/>
    <property type="evidence" value="ECO:0007669"/>
    <property type="project" value="UniProtKB-KW"/>
</dbReference>
<comment type="similarity">
    <text evidence="1">Belongs to the cytochrome P450 family.</text>
</comment>
<evidence type="ECO:0000256" key="2">
    <source>
        <dbReference type="ARBA" id="ARBA00022617"/>
    </source>
</evidence>
<dbReference type="InterPro" id="IPR002401">
    <property type="entry name" value="Cyt_P450_E_grp-I"/>
</dbReference>
<feature type="compositionally biased region" description="Low complexity" evidence="5">
    <location>
        <begin position="295"/>
        <end position="305"/>
    </location>
</feature>
<evidence type="ECO:0000256" key="5">
    <source>
        <dbReference type="SAM" id="MobiDB-lite"/>
    </source>
</evidence>
<proteinExistence type="inferred from homology"/>
<dbReference type="GeneID" id="118880704"/>
<dbReference type="RefSeq" id="XP_036680419.1">
    <property type="nucleotide sequence ID" value="XM_036824524.1"/>
</dbReference>
<dbReference type="GO" id="GO:0020037">
    <property type="term" value="F:heme binding"/>
    <property type="evidence" value="ECO:0007669"/>
    <property type="project" value="InterPro"/>
</dbReference>
<dbReference type="Pfam" id="PF00067">
    <property type="entry name" value="p450"/>
    <property type="match status" value="1"/>
</dbReference>
<feature type="region of interest" description="Disordered" evidence="5">
    <location>
        <begin position="76"/>
        <end position="157"/>
    </location>
</feature>
<dbReference type="AlphaFoldDB" id="A0A8B8V6F3"/>
<feature type="region of interest" description="Disordered" evidence="5">
    <location>
        <begin position="1"/>
        <end position="27"/>
    </location>
</feature>
<reference evidence="7" key="1">
    <citation type="submission" date="2025-08" db="UniProtKB">
        <authorList>
            <consortium name="RefSeq"/>
        </authorList>
    </citation>
    <scope>IDENTIFICATION</scope>
    <source>
        <tissue evidence="7">Epidermis and Blubber</tissue>
    </source>
</reference>
<feature type="compositionally biased region" description="Pro residues" evidence="5">
    <location>
        <begin position="412"/>
        <end position="421"/>
    </location>
</feature>
<name>A0A8B8V6F3_BALMU</name>
<dbReference type="InterPro" id="IPR001128">
    <property type="entry name" value="Cyt_P450"/>
</dbReference>
<dbReference type="Proteomes" id="UP000694857">
    <property type="component" value="Chromosome 15"/>
</dbReference>
<protein>
    <submittedName>
        <fullName evidence="7">Collagen alpha-1(I) chain isoform X1</fullName>
    </submittedName>
</protein>
<feature type="compositionally biased region" description="Low complexity" evidence="5">
    <location>
        <begin position="314"/>
        <end position="328"/>
    </location>
</feature>
<evidence type="ECO:0000256" key="4">
    <source>
        <dbReference type="ARBA" id="ARBA00023004"/>
    </source>
</evidence>
<evidence type="ECO:0000313" key="7">
    <source>
        <dbReference type="RefSeq" id="XP_036680419.1"/>
    </source>
</evidence>